<sequence>MRSTTGVDYVDADGSGSVEQVAASGSQRPTTPASS</sequence>
<reference evidence="2 3" key="1">
    <citation type="submission" date="2020-08" db="EMBL/GenBank/DDBJ databases">
        <title>Genomic Encyclopedia of Type Strains, Phase III (KMG-III): the genomes of soil and plant-associated and newly described type strains.</title>
        <authorList>
            <person name="Whitman W."/>
        </authorList>
    </citation>
    <scope>NUCLEOTIDE SEQUENCE [LARGE SCALE GENOMIC DNA]</scope>
    <source>
        <strain evidence="2 3">CECT 8960</strain>
    </source>
</reference>
<accession>A0A7W7Q8F8</accession>
<evidence type="ECO:0000313" key="2">
    <source>
        <dbReference type="EMBL" id="MBB4908768.1"/>
    </source>
</evidence>
<name>A0A7W7Q8F8_9PSEU</name>
<evidence type="ECO:0000313" key="3">
    <source>
        <dbReference type="Proteomes" id="UP000520767"/>
    </source>
</evidence>
<keyword evidence="3" id="KW-1185">Reference proteome</keyword>
<dbReference type="AlphaFoldDB" id="A0A7W7Q8F8"/>
<dbReference type="EMBL" id="JACHJQ010000005">
    <property type="protein sequence ID" value="MBB4908768.1"/>
    <property type="molecule type" value="Genomic_DNA"/>
</dbReference>
<feature type="region of interest" description="Disordered" evidence="1">
    <location>
        <begin position="1"/>
        <end position="35"/>
    </location>
</feature>
<proteinExistence type="predicted"/>
<organism evidence="2 3">
    <name type="scientific">Actinophytocola algeriensis</name>
    <dbReference type="NCBI Taxonomy" id="1768010"/>
    <lineage>
        <taxon>Bacteria</taxon>
        <taxon>Bacillati</taxon>
        <taxon>Actinomycetota</taxon>
        <taxon>Actinomycetes</taxon>
        <taxon>Pseudonocardiales</taxon>
        <taxon>Pseudonocardiaceae</taxon>
    </lineage>
</organism>
<evidence type="ECO:0000256" key="1">
    <source>
        <dbReference type="SAM" id="MobiDB-lite"/>
    </source>
</evidence>
<feature type="compositionally biased region" description="Polar residues" evidence="1">
    <location>
        <begin position="23"/>
        <end position="35"/>
    </location>
</feature>
<dbReference type="Proteomes" id="UP000520767">
    <property type="component" value="Unassembled WGS sequence"/>
</dbReference>
<comment type="caution">
    <text evidence="2">The sequence shown here is derived from an EMBL/GenBank/DDBJ whole genome shotgun (WGS) entry which is preliminary data.</text>
</comment>
<gene>
    <name evidence="2" type="ORF">FHR82_005021</name>
</gene>
<protein>
    <submittedName>
        <fullName evidence="2">Uncharacterized protein</fullName>
    </submittedName>
</protein>